<dbReference type="GO" id="GO:0016747">
    <property type="term" value="F:acyltransferase activity, transferring groups other than amino-acyl groups"/>
    <property type="evidence" value="ECO:0007669"/>
    <property type="project" value="InterPro"/>
</dbReference>
<dbReference type="PANTHER" id="PTHR43420:SF12">
    <property type="entry name" value="N-ACETYLTRANSFERASE DOMAIN-CONTAINING PROTEIN"/>
    <property type="match status" value="1"/>
</dbReference>
<gene>
    <name evidence="4" type="ORF">DFR52_103376</name>
</gene>
<name>A0A317PIL5_9HYPH</name>
<dbReference type="RefSeq" id="WP_110032418.1">
    <property type="nucleotide sequence ID" value="NZ_QGTR01000003.1"/>
</dbReference>
<keyword evidence="1 4" id="KW-0808">Transferase</keyword>
<feature type="domain" description="N-acetyltransferase" evidence="3">
    <location>
        <begin position="12"/>
        <end position="168"/>
    </location>
</feature>
<reference evidence="4 5" key="1">
    <citation type="submission" date="2018-05" db="EMBL/GenBank/DDBJ databases">
        <title>Genomic Encyclopedia of Type Strains, Phase IV (KMG-IV): sequencing the most valuable type-strain genomes for metagenomic binning, comparative biology and taxonomic classification.</title>
        <authorList>
            <person name="Goeker M."/>
        </authorList>
    </citation>
    <scope>NUCLEOTIDE SEQUENCE [LARGE SCALE GENOMIC DNA]</scope>
    <source>
        <strain evidence="4 5">DSM 16791</strain>
    </source>
</reference>
<dbReference type="Proteomes" id="UP000246352">
    <property type="component" value="Unassembled WGS sequence"/>
</dbReference>
<evidence type="ECO:0000256" key="2">
    <source>
        <dbReference type="ARBA" id="ARBA00023315"/>
    </source>
</evidence>
<evidence type="ECO:0000256" key="1">
    <source>
        <dbReference type="ARBA" id="ARBA00022679"/>
    </source>
</evidence>
<dbReference type="CDD" id="cd04301">
    <property type="entry name" value="NAT_SF"/>
    <property type="match status" value="1"/>
</dbReference>
<dbReference type="SUPFAM" id="SSF55729">
    <property type="entry name" value="Acyl-CoA N-acyltransferases (Nat)"/>
    <property type="match status" value="1"/>
</dbReference>
<dbReference type="PANTHER" id="PTHR43420">
    <property type="entry name" value="ACETYLTRANSFERASE"/>
    <property type="match status" value="1"/>
</dbReference>
<keyword evidence="5" id="KW-1185">Reference proteome</keyword>
<dbReference type="InterPro" id="IPR000182">
    <property type="entry name" value="GNAT_dom"/>
</dbReference>
<dbReference type="AlphaFoldDB" id="A0A317PIL5"/>
<accession>A0A317PIL5</accession>
<evidence type="ECO:0000313" key="4">
    <source>
        <dbReference type="EMBL" id="PWW00174.1"/>
    </source>
</evidence>
<comment type="caution">
    <text evidence="4">The sequence shown here is derived from an EMBL/GenBank/DDBJ whole genome shotgun (WGS) entry which is preliminary data.</text>
</comment>
<keyword evidence="2" id="KW-0012">Acyltransferase</keyword>
<dbReference type="Gene3D" id="3.40.630.30">
    <property type="match status" value="1"/>
</dbReference>
<protein>
    <submittedName>
        <fullName evidence="4">Ribosomal-protein-alanine N-acetyltransferase</fullName>
    </submittedName>
</protein>
<dbReference type="InterPro" id="IPR050680">
    <property type="entry name" value="YpeA/RimI_acetyltransf"/>
</dbReference>
<proteinExistence type="predicted"/>
<dbReference type="PROSITE" id="PS51186">
    <property type="entry name" value="GNAT"/>
    <property type="match status" value="1"/>
</dbReference>
<dbReference type="Pfam" id="PF00583">
    <property type="entry name" value="Acetyltransf_1"/>
    <property type="match status" value="1"/>
</dbReference>
<dbReference type="OrthoDB" id="9804026at2"/>
<evidence type="ECO:0000259" key="3">
    <source>
        <dbReference type="PROSITE" id="PS51186"/>
    </source>
</evidence>
<evidence type="ECO:0000313" key="5">
    <source>
        <dbReference type="Proteomes" id="UP000246352"/>
    </source>
</evidence>
<dbReference type="EMBL" id="QGTR01000003">
    <property type="protein sequence ID" value="PWW00174.1"/>
    <property type="molecule type" value="Genomic_DNA"/>
</dbReference>
<organism evidence="4 5">
    <name type="scientific">Hoeflea marina</name>
    <dbReference type="NCBI Taxonomy" id="274592"/>
    <lineage>
        <taxon>Bacteria</taxon>
        <taxon>Pseudomonadati</taxon>
        <taxon>Pseudomonadota</taxon>
        <taxon>Alphaproteobacteria</taxon>
        <taxon>Hyphomicrobiales</taxon>
        <taxon>Rhizobiaceae</taxon>
        <taxon>Hoeflea</taxon>
    </lineage>
</organism>
<sequence length="168" mass="18130">MFRRLFSRKPDYEIVPVLTADAVIAAEIHAAAFGGPRTARAWSDGEFLSLISQPSVFGFLACAAGTARDAASGFVLAREAAGEAEILTIGVKRGNQRSGLGWRLMQAATREAVRRGAEELFLEVDEANVAAVALYARLGFVKVGERRAYYAHAGSETSTALVLRRDLR</sequence>
<dbReference type="InterPro" id="IPR016181">
    <property type="entry name" value="Acyl_CoA_acyltransferase"/>
</dbReference>